<dbReference type="AlphaFoldDB" id="A0A286GGR2"/>
<dbReference type="InterPro" id="IPR014284">
    <property type="entry name" value="RNA_pol_sigma-70_dom"/>
</dbReference>
<dbReference type="PANTHER" id="PTHR43133:SF8">
    <property type="entry name" value="RNA POLYMERASE SIGMA FACTOR HI_1459-RELATED"/>
    <property type="match status" value="1"/>
</dbReference>
<evidence type="ECO:0000256" key="1">
    <source>
        <dbReference type="ARBA" id="ARBA00010641"/>
    </source>
</evidence>
<dbReference type="InterPro" id="IPR013324">
    <property type="entry name" value="RNA_pol_sigma_r3/r4-like"/>
</dbReference>
<evidence type="ECO:0000256" key="2">
    <source>
        <dbReference type="ARBA" id="ARBA00023015"/>
    </source>
</evidence>
<dbReference type="Gene3D" id="1.10.10.10">
    <property type="entry name" value="Winged helix-like DNA-binding domain superfamily/Winged helix DNA-binding domain"/>
    <property type="match status" value="1"/>
</dbReference>
<accession>A0A286GGR2</accession>
<keyword evidence="2" id="KW-0805">Transcription regulation</keyword>
<dbReference type="SUPFAM" id="SSF88946">
    <property type="entry name" value="Sigma2 domain of RNA polymerase sigma factors"/>
    <property type="match status" value="1"/>
</dbReference>
<evidence type="ECO:0000256" key="4">
    <source>
        <dbReference type="ARBA" id="ARBA00023125"/>
    </source>
</evidence>
<dbReference type="Proteomes" id="UP000219452">
    <property type="component" value="Unassembled WGS sequence"/>
</dbReference>
<dbReference type="GO" id="GO:0016987">
    <property type="term" value="F:sigma factor activity"/>
    <property type="evidence" value="ECO:0007669"/>
    <property type="project" value="UniProtKB-KW"/>
</dbReference>
<evidence type="ECO:0000256" key="3">
    <source>
        <dbReference type="ARBA" id="ARBA00023082"/>
    </source>
</evidence>
<evidence type="ECO:0000313" key="8">
    <source>
        <dbReference type="EMBL" id="SOD94717.1"/>
    </source>
</evidence>
<organism evidence="8 9">
    <name type="scientific">Spirosoma fluviale</name>
    <dbReference type="NCBI Taxonomy" id="1597977"/>
    <lineage>
        <taxon>Bacteria</taxon>
        <taxon>Pseudomonadati</taxon>
        <taxon>Bacteroidota</taxon>
        <taxon>Cytophagia</taxon>
        <taxon>Cytophagales</taxon>
        <taxon>Cytophagaceae</taxon>
        <taxon>Spirosoma</taxon>
    </lineage>
</organism>
<keyword evidence="4" id="KW-0238">DNA-binding</keyword>
<dbReference type="InterPro" id="IPR007627">
    <property type="entry name" value="RNA_pol_sigma70_r2"/>
</dbReference>
<feature type="domain" description="RNA polymerase sigma-70 region 2" evidence="6">
    <location>
        <begin position="26"/>
        <end position="93"/>
    </location>
</feature>
<dbReference type="PANTHER" id="PTHR43133">
    <property type="entry name" value="RNA POLYMERASE ECF-TYPE SIGMA FACTO"/>
    <property type="match status" value="1"/>
</dbReference>
<dbReference type="RefSeq" id="WP_097128781.1">
    <property type="nucleotide sequence ID" value="NZ_OCNH01000004.1"/>
</dbReference>
<dbReference type="Gene3D" id="1.10.1740.10">
    <property type="match status" value="1"/>
</dbReference>
<keyword evidence="9" id="KW-1185">Reference proteome</keyword>
<evidence type="ECO:0000313" key="9">
    <source>
        <dbReference type="Proteomes" id="UP000219452"/>
    </source>
</evidence>
<evidence type="ECO:0000259" key="7">
    <source>
        <dbReference type="Pfam" id="PF08281"/>
    </source>
</evidence>
<dbReference type="NCBIfam" id="TIGR02937">
    <property type="entry name" value="sigma70-ECF"/>
    <property type="match status" value="1"/>
</dbReference>
<dbReference type="GO" id="GO:0006352">
    <property type="term" value="P:DNA-templated transcription initiation"/>
    <property type="evidence" value="ECO:0007669"/>
    <property type="project" value="InterPro"/>
</dbReference>
<dbReference type="OrthoDB" id="1027298at2"/>
<proteinExistence type="inferred from homology"/>
<gene>
    <name evidence="8" type="ORF">SAMN06269250_4616</name>
</gene>
<dbReference type="InterPro" id="IPR036388">
    <property type="entry name" value="WH-like_DNA-bd_sf"/>
</dbReference>
<feature type="domain" description="RNA polymerase sigma factor 70 region 4 type 2" evidence="7">
    <location>
        <begin position="121"/>
        <end position="172"/>
    </location>
</feature>
<name>A0A286GGR2_9BACT</name>
<keyword evidence="3" id="KW-0731">Sigma factor</keyword>
<reference evidence="9" key="1">
    <citation type="submission" date="2017-09" db="EMBL/GenBank/DDBJ databases">
        <authorList>
            <person name="Varghese N."/>
            <person name="Submissions S."/>
        </authorList>
    </citation>
    <scope>NUCLEOTIDE SEQUENCE [LARGE SCALE GENOMIC DNA]</scope>
    <source>
        <strain evidence="9">DSM 29961</strain>
    </source>
</reference>
<sequence>MKITLSDEEIIRQHIQSSAAGCYESLYRRYQKKVYKQCLAMTKNPEQAQDFTHDVFIRVFVSLDGFQGRSSFATWLTSVVYYYCLDQLKRAKRLATIALDEGIDYYYTGMDDSEKTDYQLQQLSNVLRAIRPKDALMLKLKYEDGLPVSQISLQLNLKESAVKMRLKRSRNKVRELCRTPLYCMY</sequence>
<dbReference type="Pfam" id="PF08281">
    <property type="entry name" value="Sigma70_r4_2"/>
    <property type="match status" value="1"/>
</dbReference>
<dbReference type="InterPro" id="IPR039425">
    <property type="entry name" value="RNA_pol_sigma-70-like"/>
</dbReference>
<dbReference type="InterPro" id="IPR013325">
    <property type="entry name" value="RNA_pol_sigma_r2"/>
</dbReference>
<dbReference type="Pfam" id="PF04542">
    <property type="entry name" value="Sigma70_r2"/>
    <property type="match status" value="1"/>
</dbReference>
<protein>
    <submittedName>
        <fullName evidence="8">RNA polymerase sigma-70 factor, ECF subfamily</fullName>
    </submittedName>
</protein>
<dbReference type="EMBL" id="OCNH01000004">
    <property type="protein sequence ID" value="SOD94717.1"/>
    <property type="molecule type" value="Genomic_DNA"/>
</dbReference>
<dbReference type="InterPro" id="IPR013249">
    <property type="entry name" value="RNA_pol_sigma70_r4_t2"/>
</dbReference>
<evidence type="ECO:0000256" key="5">
    <source>
        <dbReference type="ARBA" id="ARBA00023163"/>
    </source>
</evidence>
<comment type="similarity">
    <text evidence="1">Belongs to the sigma-70 factor family. ECF subfamily.</text>
</comment>
<dbReference type="SUPFAM" id="SSF88659">
    <property type="entry name" value="Sigma3 and sigma4 domains of RNA polymerase sigma factors"/>
    <property type="match status" value="1"/>
</dbReference>
<keyword evidence="5" id="KW-0804">Transcription</keyword>
<dbReference type="GO" id="GO:0003677">
    <property type="term" value="F:DNA binding"/>
    <property type="evidence" value="ECO:0007669"/>
    <property type="project" value="UniProtKB-KW"/>
</dbReference>
<evidence type="ECO:0000259" key="6">
    <source>
        <dbReference type="Pfam" id="PF04542"/>
    </source>
</evidence>